<evidence type="ECO:0000313" key="3">
    <source>
        <dbReference type="Proteomes" id="UP000184073"/>
    </source>
</evidence>
<dbReference type="Proteomes" id="UP000184073">
    <property type="component" value="Unassembled WGS sequence"/>
</dbReference>
<evidence type="ECO:0000256" key="1">
    <source>
        <dbReference type="SAM" id="SignalP"/>
    </source>
</evidence>
<accession>A0A1L9PXG3</accession>
<dbReference type="OrthoDB" id="4464001at2759"/>
<reference evidence="3" key="1">
    <citation type="journal article" date="2017" name="Genome Biol.">
        <title>Comparative genomics reveals high biological diversity and specific adaptations in the industrially and medically important fungal genus Aspergillus.</title>
        <authorList>
            <person name="de Vries R.P."/>
            <person name="Riley R."/>
            <person name="Wiebenga A."/>
            <person name="Aguilar-Osorio G."/>
            <person name="Amillis S."/>
            <person name="Uchima C.A."/>
            <person name="Anderluh G."/>
            <person name="Asadollahi M."/>
            <person name="Askin M."/>
            <person name="Barry K."/>
            <person name="Battaglia E."/>
            <person name="Bayram O."/>
            <person name="Benocci T."/>
            <person name="Braus-Stromeyer S.A."/>
            <person name="Caldana C."/>
            <person name="Canovas D."/>
            <person name="Cerqueira G.C."/>
            <person name="Chen F."/>
            <person name="Chen W."/>
            <person name="Choi C."/>
            <person name="Clum A."/>
            <person name="Dos Santos R.A."/>
            <person name="Damasio A.R."/>
            <person name="Diallinas G."/>
            <person name="Emri T."/>
            <person name="Fekete E."/>
            <person name="Flipphi M."/>
            <person name="Freyberg S."/>
            <person name="Gallo A."/>
            <person name="Gournas C."/>
            <person name="Habgood R."/>
            <person name="Hainaut M."/>
            <person name="Harispe M.L."/>
            <person name="Henrissat B."/>
            <person name="Hilden K.S."/>
            <person name="Hope R."/>
            <person name="Hossain A."/>
            <person name="Karabika E."/>
            <person name="Karaffa L."/>
            <person name="Karanyi Z."/>
            <person name="Krasevec N."/>
            <person name="Kuo A."/>
            <person name="Kusch H."/>
            <person name="LaButti K."/>
            <person name="Lagendijk E.L."/>
            <person name="Lapidus A."/>
            <person name="Levasseur A."/>
            <person name="Lindquist E."/>
            <person name="Lipzen A."/>
            <person name="Logrieco A.F."/>
            <person name="MacCabe A."/>
            <person name="Maekelae M.R."/>
            <person name="Malavazi I."/>
            <person name="Melin P."/>
            <person name="Meyer V."/>
            <person name="Mielnichuk N."/>
            <person name="Miskei M."/>
            <person name="Molnar A.P."/>
            <person name="Mule G."/>
            <person name="Ngan C.Y."/>
            <person name="Orejas M."/>
            <person name="Orosz E."/>
            <person name="Ouedraogo J.P."/>
            <person name="Overkamp K.M."/>
            <person name="Park H.-S."/>
            <person name="Perrone G."/>
            <person name="Piumi F."/>
            <person name="Punt P.J."/>
            <person name="Ram A.F."/>
            <person name="Ramon A."/>
            <person name="Rauscher S."/>
            <person name="Record E."/>
            <person name="Riano-Pachon D.M."/>
            <person name="Robert V."/>
            <person name="Roehrig J."/>
            <person name="Ruller R."/>
            <person name="Salamov A."/>
            <person name="Salih N.S."/>
            <person name="Samson R.A."/>
            <person name="Sandor E."/>
            <person name="Sanguinetti M."/>
            <person name="Schuetze T."/>
            <person name="Sepcic K."/>
            <person name="Shelest E."/>
            <person name="Sherlock G."/>
            <person name="Sophianopoulou V."/>
            <person name="Squina F.M."/>
            <person name="Sun H."/>
            <person name="Susca A."/>
            <person name="Todd R.B."/>
            <person name="Tsang A."/>
            <person name="Unkles S.E."/>
            <person name="van de Wiele N."/>
            <person name="van Rossen-Uffink D."/>
            <person name="Oliveira J.V."/>
            <person name="Vesth T.C."/>
            <person name="Visser J."/>
            <person name="Yu J.-H."/>
            <person name="Zhou M."/>
            <person name="Andersen M.R."/>
            <person name="Archer D.B."/>
            <person name="Baker S.E."/>
            <person name="Benoit I."/>
            <person name="Brakhage A.A."/>
            <person name="Braus G.H."/>
            <person name="Fischer R."/>
            <person name="Frisvad J.C."/>
            <person name="Goldman G.H."/>
            <person name="Houbraken J."/>
            <person name="Oakley B."/>
            <person name="Pocsi I."/>
            <person name="Scazzocchio C."/>
            <person name="Seiboth B."/>
            <person name="vanKuyk P.A."/>
            <person name="Wortman J."/>
            <person name="Dyer P.S."/>
            <person name="Grigoriev I.V."/>
        </authorList>
    </citation>
    <scope>NUCLEOTIDE SEQUENCE [LARGE SCALE GENOMIC DNA]</scope>
    <source>
        <strain evidence="3">CBS 583.65</strain>
    </source>
</reference>
<evidence type="ECO:0000313" key="2">
    <source>
        <dbReference type="EMBL" id="OJJ06208.1"/>
    </source>
</evidence>
<dbReference type="EMBL" id="KV878134">
    <property type="protein sequence ID" value="OJJ06208.1"/>
    <property type="molecule type" value="Genomic_DNA"/>
</dbReference>
<dbReference type="GeneID" id="63733596"/>
<feature type="signal peptide" evidence="1">
    <location>
        <begin position="1"/>
        <end position="19"/>
    </location>
</feature>
<feature type="chain" id="PRO_5013267853" description="Ecp2 effector protein domain-containing protein" evidence="1">
    <location>
        <begin position="20"/>
        <end position="139"/>
    </location>
</feature>
<evidence type="ECO:0008006" key="4">
    <source>
        <dbReference type="Google" id="ProtNLM"/>
    </source>
</evidence>
<gene>
    <name evidence="2" type="ORF">ASPVEDRAFT_87521</name>
</gene>
<dbReference type="PANTHER" id="PTHR35605:SF1">
    <property type="entry name" value="ECP2 EFFECTOR PROTEIN DOMAIN-CONTAINING PROTEIN-RELATED"/>
    <property type="match status" value="1"/>
</dbReference>
<name>A0A1L9PXG3_ASPVE</name>
<protein>
    <recommendedName>
        <fullName evidence="4">Ecp2 effector protein domain-containing protein</fullName>
    </recommendedName>
</protein>
<sequence length="139" mass="15395">MRLSLITLFAAPFAAMTSAHTVNCWGKALHPEKNDLETIIRYVNKRIAIAKEAGTWINEVIHPNSCVYIACVKDLAISVRACNIGKQTIRPSLQNVANTMNVILNDCTEEYDGKKVSGGVVDHPDGYQLIVQEDDTCKY</sequence>
<proteinExistence type="predicted"/>
<keyword evidence="1" id="KW-0732">Signal</keyword>
<keyword evidence="3" id="KW-1185">Reference proteome</keyword>
<dbReference type="PANTHER" id="PTHR35605">
    <property type="entry name" value="ECP2 EFFECTOR PROTEIN DOMAIN-CONTAINING PROTEIN-RELATED"/>
    <property type="match status" value="1"/>
</dbReference>
<dbReference type="VEuPathDB" id="FungiDB:ASPVEDRAFT_87521"/>
<dbReference type="RefSeq" id="XP_040671970.1">
    <property type="nucleotide sequence ID" value="XM_040818085.1"/>
</dbReference>
<dbReference type="AlphaFoldDB" id="A0A1L9PXG3"/>
<organism evidence="2 3">
    <name type="scientific">Aspergillus versicolor CBS 583.65</name>
    <dbReference type="NCBI Taxonomy" id="1036611"/>
    <lineage>
        <taxon>Eukaryota</taxon>
        <taxon>Fungi</taxon>
        <taxon>Dikarya</taxon>
        <taxon>Ascomycota</taxon>
        <taxon>Pezizomycotina</taxon>
        <taxon>Eurotiomycetes</taxon>
        <taxon>Eurotiomycetidae</taxon>
        <taxon>Eurotiales</taxon>
        <taxon>Aspergillaceae</taxon>
        <taxon>Aspergillus</taxon>
        <taxon>Aspergillus subgen. Nidulantes</taxon>
    </lineage>
</organism>